<dbReference type="RefSeq" id="WP_069035420.1">
    <property type="nucleotide sequence ID" value="NZ_MDKC01000036.1"/>
</dbReference>
<dbReference type="Pfam" id="PF04321">
    <property type="entry name" value="RmlD_sub_bind"/>
    <property type="match status" value="1"/>
</dbReference>
<evidence type="ECO:0000256" key="2">
    <source>
        <dbReference type="RuleBase" id="RU364082"/>
    </source>
</evidence>
<sequence length="286" mass="32706">MKVLVTGYGGQLGFDVVRECERHGLNVKGYNRQELDITNRESVFSLVDSYEPDVIIHCAAYTAVDKAEDDKENCWNVNVEGTRYLVEAAKNHHSKFIYISTDYVFNGKGESPFNEDDQPDPIGYYGLTKYEGEKVVQSLIENYFIIRISWVFGVNGNNFIKTMLRLSETRDELNIVGDQIGSPTYTVDLARLIVDLIKTDNYGIYHATNDGYTSWANFAKEIFKQTNSKTFVKSIASEDYPTRASRPKNSRLLKQKLVENGFQSLPSWQDALARYLVQLNKRDEVQ</sequence>
<evidence type="ECO:0000313" key="5">
    <source>
        <dbReference type="Proteomes" id="UP000094580"/>
    </source>
</evidence>
<feature type="domain" description="RmlD-like substrate binding" evidence="3">
    <location>
        <begin position="1"/>
        <end position="279"/>
    </location>
</feature>
<evidence type="ECO:0000256" key="1">
    <source>
        <dbReference type="ARBA" id="ARBA00010944"/>
    </source>
</evidence>
<dbReference type="Proteomes" id="UP000094580">
    <property type="component" value="Unassembled WGS sequence"/>
</dbReference>
<comment type="function">
    <text evidence="2">Catalyzes the reduction of dTDP-6-deoxy-L-lyxo-4-hexulose to yield dTDP-L-rhamnose.</text>
</comment>
<organism evidence="4 5">
    <name type="scientific">Gottfriedia luciferensis</name>
    <dbReference type="NCBI Taxonomy" id="178774"/>
    <lineage>
        <taxon>Bacteria</taxon>
        <taxon>Bacillati</taxon>
        <taxon>Bacillota</taxon>
        <taxon>Bacilli</taxon>
        <taxon>Bacillales</taxon>
        <taxon>Bacillaceae</taxon>
        <taxon>Gottfriedia</taxon>
    </lineage>
</organism>
<reference evidence="4 5" key="1">
    <citation type="submission" date="2016-07" db="EMBL/GenBank/DDBJ databases">
        <authorList>
            <person name="Townsley L."/>
            <person name="Shank E.A."/>
        </authorList>
    </citation>
    <scope>NUCLEOTIDE SEQUENCE [LARGE SCALE GENOMIC DNA]</scope>
    <source>
        <strain evidence="4 5">CH01</strain>
    </source>
</reference>
<evidence type="ECO:0000313" key="4">
    <source>
        <dbReference type="EMBL" id="ODG90091.1"/>
    </source>
</evidence>
<dbReference type="Gene3D" id="3.90.25.10">
    <property type="entry name" value="UDP-galactose 4-epimerase, domain 1"/>
    <property type="match status" value="1"/>
</dbReference>
<keyword evidence="5" id="KW-1185">Reference proteome</keyword>
<dbReference type="EC" id="1.1.1.133" evidence="2"/>
<dbReference type="CDD" id="cd05254">
    <property type="entry name" value="dTDP_HR_like_SDR_e"/>
    <property type="match status" value="1"/>
</dbReference>
<name>A0ABX2ZK56_9BACI</name>
<comment type="caution">
    <text evidence="4">The sequence shown here is derived from an EMBL/GenBank/DDBJ whole genome shotgun (WGS) entry which is preliminary data.</text>
</comment>
<dbReference type="EMBL" id="MDKC01000036">
    <property type="protein sequence ID" value="ODG90091.1"/>
    <property type="molecule type" value="Genomic_DNA"/>
</dbReference>
<protein>
    <recommendedName>
        <fullName evidence="2">dTDP-4-dehydrorhamnose reductase</fullName>
        <ecNumber evidence="2">1.1.1.133</ecNumber>
    </recommendedName>
</protein>
<dbReference type="PANTHER" id="PTHR10491:SF4">
    <property type="entry name" value="METHIONINE ADENOSYLTRANSFERASE 2 SUBUNIT BETA"/>
    <property type="match status" value="1"/>
</dbReference>
<dbReference type="InterPro" id="IPR029903">
    <property type="entry name" value="RmlD-like-bd"/>
</dbReference>
<comment type="similarity">
    <text evidence="1 2">Belongs to the dTDP-4-dehydrorhamnose reductase family.</text>
</comment>
<proteinExistence type="inferred from homology"/>
<keyword evidence="2" id="KW-0521">NADP</keyword>
<evidence type="ECO:0000259" key="3">
    <source>
        <dbReference type="Pfam" id="PF04321"/>
    </source>
</evidence>
<dbReference type="Gene3D" id="3.40.50.720">
    <property type="entry name" value="NAD(P)-binding Rossmann-like Domain"/>
    <property type="match status" value="1"/>
</dbReference>
<dbReference type="PANTHER" id="PTHR10491">
    <property type="entry name" value="DTDP-4-DEHYDRORHAMNOSE REDUCTASE"/>
    <property type="match status" value="1"/>
</dbReference>
<dbReference type="SUPFAM" id="SSF51735">
    <property type="entry name" value="NAD(P)-binding Rossmann-fold domains"/>
    <property type="match status" value="1"/>
</dbReference>
<comment type="pathway">
    <text evidence="2">Carbohydrate biosynthesis; dTDP-L-rhamnose biosynthesis.</text>
</comment>
<keyword evidence="2" id="KW-0560">Oxidoreductase</keyword>
<gene>
    <name evidence="4" type="ORF">BED47_14615</name>
</gene>
<dbReference type="InterPro" id="IPR005913">
    <property type="entry name" value="dTDP_dehydrorham_reduct"/>
</dbReference>
<dbReference type="InterPro" id="IPR036291">
    <property type="entry name" value="NAD(P)-bd_dom_sf"/>
</dbReference>
<dbReference type="NCBIfam" id="TIGR01214">
    <property type="entry name" value="rmlD"/>
    <property type="match status" value="1"/>
</dbReference>
<accession>A0ABX2ZK56</accession>